<dbReference type="EMBL" id="LJZV01000002">
    <property type="protein sequence ID" value="KZD94930.1"/>
    <property type="molecule type" value="Genomic_DNA"/>
</dbReference>
<accession>A0AAP1HC66</accession>
<sequence>MKRHLAFSPSLVLYYMRQVVFYDISRLNCRFLGKGAFLFLL</sequence>
<name>A0AAP1HC66_BACIU</name>
<reference evidence="1 2" key="1">
    <citation type="submission" date="2015-09" db="EMBL/GenBank/DDBJ databases">
        <title>Spore heat resistance.</title>
        <authorList>
            <person name="Boekhorst J."/>
            <person name="Berendsen E.M."/>
            <person name="Wells-Bennik M.H."/>
            <person name="Kuipers O.P."/>
        </authorList>
    </citation>
    <scope>NUCLEOTIDE SEQUENCE [LARGE SCALE GENOMIC DNA]</scope>
    <source>
        <strain evidence="1 2">B4122</strain>
    </source>
</reference>
<organism evidence="1 2">
    <name type="scientific">Bacillus subtilis</name>
    <dbReference type="NCBI Taxonomy" id="1423"/>
    <lineage>
        <taxon>Bacteria</taxon>
        <taxon>Bacillati</taxon>
        <taxon>Bacillota</taxon>
        <taxon>Bacilli</taxon>
        <taxon>Bacillales</taxon>
        <taxon>Bacillaceae</taxon>
        <taxon>Bacillus</taxon>
    </lineage>
</organism>
<evidence type="ECO:0000313" key="2">
    <source>
        <dbReference type="Proteomes" id="UP000076442"/>
    </source>
</evidence>
<dbReference type="AlphaFoldDB" id="A0AAP1HC66"/>
<dbReference type="Proteomes" id="UP000076442">
    <property type="component" value="Unassembled WGS sequence"/>
</dbReference>
<proteinExistence type="predicted"/>
<evidence type="ECO:0000313" key="1">
    <source>
        <dbReference type="EMBL" id="KZD94930.1"/>
    </source>
</evidence>
<gene>
    <name evidence="1" type="ORF">B4122_0687</name>
</gene>
<comment type="caution">
    <text evidence="1">The sequence shown here is derived from an EMBL/GenBank/DDBJ whole genome shotgun (WGS) entry which is preliminary data.</text>
</comment>
<protein>
    <submittedName>
        <fullName evidence="1">Uncharacterized protein</fullName>
    </submittedName>
</protein>